<sequence length="188" mass="21529">MLIVTGLISFATITFIIHSQLYLNLKFIIFALLSLFYILPIKKEFGLRWIPSIKIFIICTSWTLLCLSLIDPPLDHPFTPLIIWLFIFAITLPFDIRDLYSDRLNLKTIPQVIGTKSSIKLAQLCLLLSVIAYTIIKPNTLIASTIFALAGMTALEKVKRNKTQAYINFYIEGLPILWFILIYVSNMI</sequence>
<evidence type="ECO:0008006" key="4">
    <source>
        <dbReference type="Google" id="ProtNLM"/>
    </source>
</evidence>
<dbReference type="RefSeq" id="WP_200466349.1">
    <property type="nucleotide sequence ID" value="NZ_JAENRR010000054.1"/>
</dbReference>
<dbReference type="Proteomes" id="UP000605676">
    <property type="component" value="Unassembled WGS sequence"/>
</dbReference>
<gene>
    <name evidence="2" type="ORF">JIV24_17400</name>
</gene>
<name>A0ABS1HN72_9BACT</name>
<keyword evidence="1" id="KW-1133">Transmembrane helix</keyword>
<feature type="transmembrane region" description="Helical" evidence="1">
    <location>
        <begin position="141"/>
        <end position="158"/>
    </location>
</feature>
<accession>A0ABS1HN72</accession>
<keyword evidence="3" id="KW-1185">Reference proteome</keyword>
<evidence type="ECO:0000313" key="2">
    <source>
        <dbReference type="EMBL" id="MBK3519128.1"/>
    </source>
</evidence>
<keyword evidence="1" id="KW-0472">Membrane</keyword>
<evidence type="ECO:0000313" key="3">
    <source>
        <dbReference type="Proteomes" id="UP000605676"/>
    </source>
</evidence>
<organism evidence="2 3">
    <name type="scientific">Carboxylicivirga marina</name>
    <dbReference type="NCBI Taxonomy" id="2800988"/>
    <lineage>
        <taxon>Bacteria</taxon>
        <taxon>Pseudomonadati</taxon>
        <taxon>Bacteroidota</taxon>
        <taxon>Bacteroidia</taxon>
        <taxon>Marinilabiliales</taxon>
        <taxon>Marinilabiliaceae</taxon>
        <taxon>Carboxylicivirga</taxon>
    </lineage>
</organism>
<keyword evidence="1" id="KW-0812">Transmembrane</keyword>
<proteinExistence type="predicted"/>
<comment type="caution">
    <text evidence="2">The sequence shown here is derived from an EMBL/GenBank/DDBJ whole genome shotgun (WGS) entry which is preliminary data.</text>
</comment>
<reference evidence="2 3" key="1">
    <citation type="submission" date="2021-01" db="EMBL/GenBank/DDBJ databases">
        <title>Carboxyliciviraga sp.nov., isolated from coastal sediments.</title>
        <authorList>
            <person name="Lu D."/>
            <person name="Zhang T."/>
        </authorList>
    </citation>
    <scope>NUCLEOTIDE SEQUENCE [LARGE SCALE GENOMIC DNA]</scope>
    <source>
        <strain evidence="2 3">N1Y132</strain>
    </source>
</reference>
<feature type="transmembrane region" description="Helical" evidence="1">
    <location>
        <begin position="51"/>
        <end position="70"/>
    </location>
</feature>
<feature type="transmembrane region" description="Helical" evidence="1">
    <location>
        <begin position="20"/>
        <end position="39"/>
    </location>
</feature>
<dbReference type="EMBL" id="JAENRR010000054">
    <property type="protein sequence ID" value="MBK3519128.1"/>
    <property type="molecule type" value="Genomic_DNA"/>
</dbReference>
<evidence type="ECO:0000256" key="1">
    <source>
        <dbReference type="SAM" id="Phobius"/>
    </source>
</evidence>
<feature type="transmembrane region" description="Helical" evidence="1">
    <location>
        <begin position="165"/>
        <end position="184"/>
    </location>
</feature>
<feature type="transmembrane region" description="Helical" evidence="1">
    <location>
        <begin position="76"/>
        <end position="96"/>
    </location>
</feature>
<protein>
    <recommendedName>
        <fullName evidence="4">Prenyltransferase</fullName>
    </recommendedName>
</protein>